<feature type="transmembrane region" description="Helical" evidence="1">
    <location>
        <begin position="41"/>
        <end position="60"/>
    </location>
</feature>
<accession>A0ABV9QWU5</accession>
<dbReference type="PANTHER" id="PTHR38684">
    <property type="entry name" value="PROTEIN AMPE"/>
    <property type="match status" value="1"/>
</dbReference>
<feature type="transmembrane region" description="Helical" evidence="1">
    <location>
        <begin position="273"/>
        <end position="290"/>
    </location>
</feature>
<keyword evidence="1" id="KW-0472">Membrane</keyword>
<keyword evidence="1" id="KW-1133">Transmembrane helix</keyword>
<evidence type="ECO:0000313" key="3">
    <source>
        <dbReference type="Proteomes" id="UP001595886"/>
    </source>
</evidence>
<proteinExistence type="predicted"/>
<dbReference type="Proteomes" id="UP001595886">
    <property type="component" value="Unassembled WGS sequence"/>
</dbReference>
<feature type="transmembrane region" description="Helical" evidence="1">
    <location>
        <begin position="141"/>
        <end position="162"/>
    </location>
</feature>
<name>A0ABV9QWU5_9GAMM</name>
<sequence length="291" mass="31659">MAKTLLAVVLVLAAAHALPDLARLRDFSWLKRWLSRWNGSHGAPSPLLIPAIVFVLCVLVQSALAHVLFGLPVLAFGALVLFYSWGPRDLDADIEAVLKAPDSDRRHAAVQGLRPVPEAQPLPLQSAPLVEATFASALSRWFGVLFWFVILGPAGALAYRIVQLLARHPSFTVEIDGERRALLERTALVLDWAPSHLVALTLALVTEFDAVIKTWRDYHAAHGQGYFTLDLGFLGVLARAGIDADVVAGDGYAADVDNPLVELADTRTVLRRILYVWVALIALCVIAGWAT</sequence>
<evidence type="ECO:0000313" key="2">
    <source>
        <dbReference type="EMBL" id="MFC4820899.1"/>
    </source>
</evidence>
<organism evidence="2 3">
    <name type="scientific">Dokdonella ginsengisoli</name>
    <dbReference type="NCBI Taxonomy" id="363846"/>
    <lineage>
        <taxon>Bacteria</taxon>
        <taxon>Pseudomonadati</taxon>
        <taxon>Pseudomonadota</taxon>
        <taxon>Gammaproteobacteria</taxon>
        <taxon>Lysobacterales</taxon>
        <taxon>Rhodanobacteraceae</taxon>
        <taxon>Dokdonella</taxon>
    </lineage>
</organism>
<comment type="caution">
    <text evidence="2">The sequence shown here is derived from an EMBL/GenBank/DDBJ whole genome shotgun (WGS) entry which is preliminary data.</text>
</comment>
<dbReference type="RefSeq" id="WP_380021020.1">
    <property type="nucleotide sequence ID" value="NZ_JBHSHD010000008.1"/>
</dbReference>
<dbReference type="EMBL" id="JBHSHD010000008">
    <property type="protein sequence ID" value="MFC4820899.1"/>
    <property type="molecule type" value="Genomic_DNA"/>
</dbReference>
<protein>
    <submittedName>
        <fullName evidence="2">Beta-lactamase induction protein</fullName>
    </submittedName>
</protein>
<gene>
    <name evidence="2" type="ORF">ACFO6Q_11220</name>
</gene>
<keyword evidence="3" id="KW-1185">Reference proteome</keyword>
<dbReference type="InterPro" id="IPR052966">
    <property type="entry name" value="Beta-lactamase_Reg"/>
</dbReference>
<dbReference type="PANTHER" id="PTHR38684:SF1">
    <property type="entry name" value="PROTEIN AMPE"/>
    <property type="match status" value="1"/>
</dbReference>
<keyword evidence="1" id="KW-0812">Transmembrane</keyword>
<feature type="transmembrane region" description="Helical" evidence="1">
    <location>
        <begin position="67"/>
        <end position="85"/>
    </location>
</feature>
<reference evidence="3" key="1">
    <citation type="journal article" date="2019" name="Int. J. Syst. Evol. Microbiol.">
        <title>The Global Catalogue of Microorganisms (GCM) 10K type strain sequencing project: providing services to taxonomists for standard genome sequencing and annotation.</title>
        <authorList>
            <consortium name="The Broad Institute Genomics Platform"/>
            <consortium name="The Broad Institute Genome Sequencing Center for Infectious Disease"/>
            <person name="Wu L."/>
            <person name="Ma J."/>
        </authorList>
    </citation>
    <scope>NUCLEOTIDE SEQUENCE [LARGE SCALE GENOMIC DNA]</scope>
    <source>
        <strain evidence="3">CCUG 30340</strain>
    </source>
</reference>
<evidence type="ECO:0000256" key="1">
    <source>
        <dbReference type="SAM" id="Phobius"/>
    </source>
</evidence>